<name>A0A5B0X2N0_9GAMM</name>
<evidence type="ECO:0000259" key="2">
    <source>
        <dbReference type="Pfam" id="PF22106"/>
    </source>
</evidence>
<feature type="domain" description="Putative DNA-binding" evidence="1">
    <location>
        <begin position="1"/>
        <end position="81"/>
    </location>
</feature>
<dbReference type="Proteomes" id="UP000323708">
    <property type="component" value="Unassembled WGS sequence"/>
</dbReference>
<dbReference type="EMBL" id="VTUX01000002">
    <property type="protein sequence ID" value="KAA1193516.1"/>
    <property type="molecule type" value="Genomic_DNA"/>
</dbReference>
<keyword evidence="4" id="KW-1185">Reference proteome</keyword>
<proteinExistence type="predicted"/>
<organism evidence="3 4">
    <name type="scientific">Pseudohalioglobus sediminis</name>
    <dbReference type="NCBI Taxonomy" id="2606449"/>
    <lineage>
        <taxon>Bacteria</taxon>
        <taxon>Pseudomonadati</taxon>
        <taxon>Pseudomonadota</taxon>
        <taxon>Gammaproteobacteria</taxon>
        <taxon>Cellvibrionales</taxon>
        <taxon>Halieaceae</taxon>
        <taxon>Pseudohalioglobus</taxon>
    </lineage>
</organism>
<gene>
    <name evidence="3" type="ORF">F0M18_05290</name>
</gene>
<dbReference type="InterPro" id="IPR044922">
    <property type="entry name" value="DUF2063_N_sf"/>
</dbReference>
<protein>
    <submittedName>
        <fullName evidence="3">DUF2063 domain-containing protein</fullName>
    </submittedName>
</protein>
<evidence type="ECO:0000313" key="3">
    <source>
        <dbReference type="EMBL" id="KAA1193516.1"/>
    </source>
</evidence>
<dbReference type="Gene3D" id="1.10.150.690">
    <property type="entry name" value="DUF2063"/>
    <property type="match status" value="1"/>
</dbReference>
<evidence type="ECO:0000313" key="4">
    <source>
        <dbReference type="Proteomes" id="UP000323708"/>
    </source>
</evidence>
<dbReference type="Pfam" id="PF22106">
    <property type="entry name" value="NGO1945_C"/>
    <property type="match status" value="1"/>
</dbReference>
<dbReference type="Gene3D" id="3.90.930.50">
    <property type="match status" value="1"/>
</dbReference>
<comment type="caution">
    <text evidence="3">The sequence shown here is derived from an EMBL/GenBank/DDBJ whole genome shotgun (WGS) entry which is preliminary data.</text>
</comment>
<dbReference type="InterPro" id="IPR018640">
    <property type="entry name" value="DUF2063"/>
</dbReference>
<evidence type="ECO:0000259" key="1">
    <source>
        <dbReference type="Pfam" id="PF09836"/>
    </source>
</evidence>
<dbReference type="Pfam" id="PF09836">
    <property type="entry name" value="DUF2063"/>
    <property type="match status" value="1"/>
</dbReference>
<dbReference type="InterPro" id="IPR054098">
    <property type="entry name" value="NGO1945-like_C"/>
</dbReference>
<accession>A0A5B0X2N0</accession>
<reference evidence="3 4" key="1">
    <citation type="submission" date="2019-09" db="EMBL/GenBank/DDBJ databases">
        <authorList>
            <person name="Chen X.-Y."/>
        </authorList>
    </citation>
    <scope>NUCLEOTIDE SEQUENCE [LARGE SCALE GENOMIC DNA]</scope>
    <source>
        <strain evidence="3 4">NY5</strain>
    </source>
</reference>
<sequence>MAAHLRDPRHPAPEGVEERRLQVYRDLIYNNVEGFISGGFPVLRSLYDDAQWQQLVRLFMDRHRCRSPYFLEISQEFIAYLMDEHQARECDPPFMAELAHYEWVELALDVAEETLPAEAPVAELSQAVLTLSPLAWVLHYAFPVHEIGPGYQPTEAAAPTFLVVYRDRQDKVQFMALNAATARLLELLRDNRSAATAAVIDTLAAEMGVDSQQIAGFALEQIGKLLASSVLLPVGDN</sequence>
<feature type="domain" description="NGO1945-like C-terminal" evidence="2">
    <location>
        <begin position="132"/>
        <end position="225"/>
    </location>
</feature>
<dbReference type="AlphaFoldDB" id="A0A5B0X2N0"/>